<dbReference type="Proteomes" id="UP000663801">
    <property type="component" value="Unassembled WGS sequence"/>
</dbReference>
<dbReference type="EMBL" id="JAERWL010000002">
    <property type="protein sequence ID" value="MBM9475029.1"/>
    <property type="molecule type" value="Genomic_DNA"/>
</dbReference>
<evidence type="ECO:0000313" key="4">
    <source>
        <dbReference type="EMBL" id="MBM9475029.1"/>
    </source>
</evidence>
<dbReference type="Pfam" id="PF00583">
    <property type="entry name" value="Acetyltransf_1"/>
    <property type="match status" value="2"/>
</dbReference>
<keyword evidence="5" id="KW-1185">Reference proteome</keyword>
<dbReference type="PANTHER" id="PTHR43877">
    <property type="entry name" value="AMINOALKYLPHOSPHONATE N-ACETYLTRANSFERASE-RELATED-RELATED"/>
    <property type="match status" value="1"/>
</dbReference>
<dbReference type="Gene3D" id="3.40.630.30">
    <property type="match status" value="1"/>
</dbReference>
<dbReference type="RefSeq" id="WP_205255183.1">
    <property type="nucleotide sequence ID" value="NZ_BAAAPV010000001.1"/>
</dbReference>
<feature type="domain" description="N-acetyltransferase" evidence="3">
    <location>
        <begin position="23"/>
        <end position="179"/>
    </location>
</feature>
<protein>
    <submittedName>
        <fullName evidence="4">GNAT family N-acetyltransferase</fullName>
    </submittedName>
</protein>
<comment type="caution">
    <text evidence="4">The sequence shown here is derived from an EMBL/GenBank/DDBJ whole genome shotgun (WGS) entry which is preliminary data.</text>
</comment>
<dbReference type="GO" id="GO:0016747">
    <property type="term" value="F:acyltransferase activity, transferring groups other than amino-acyl groups"/>
    <property type="evidence" value="ECO:0007669"/>
    <property type="project" value="InterPro"/>
</dbReference>
<dbReference type="InterPro" id="IPR000182">
    <property type="entry name" value="GNAT_dom"/>
</dbReference>
<evidence type="ECO:0000256" key="2">
    <source>
        <dbReference type="ARBA" id="ARBA00023315"/>
    </source>
</evidence>
<reference evidence="4" key="1">
    <citation type="submission" date="2021-01" db="EMBL/GenBank/DDBJ databases">
        <title>KCTC 19127 draft genome.</title>
        <authorList>
            <person name="An D."/>
        </authorList>
    </citation>
    <scope>NUCLEOTIDE SEQUENCE</scope>
    <source>
        <strain evidence="4">KCTC 19127</strain>
    </source>
</reference>
<dbReference type="InterPro" id="IPR016181">
    <property type="entry name" value="Acyl_CoA_acyltransferase"/>
</dbReference>
<evidence type="ECO:0000256" key="1">
    <source>
        <dbReference type="ARBA" id="ARBA00022679"/>
    </source>
</evidence>
<keyword evidence="1" id="KW-0808">Transferase</keyword>
<accession>A0A938YH83</accession>
<dbReference type="CDD" id="cd04301">
    <property type="entry name" value="NAT_SF"/>
    <property type="match status" value="2"/>
</dbReference>
<dbReference type="InterPro" id="IPR050832">
    <property type="entry name" value="Bact_Acetyltransf"/>
</dbReference>
<evidence type="ECO:0000259" key="3">
    <source>
        <dbReference type="PROSITE" id="PS51186"/>
    </source>
</evidence>
<feature type="domain" description="N-acetyltransferase" evidence="3">
    <location>
        <begin position="193"/>
        <end position="349"/>
    </location>
</feature>
<dbReference type="PROSITE" id="PS51186">
    <property type="entry name" value="GNAT"/>
    <property type="match status" value="2"/>
</dbReference>
<keyword evidence="2" id="KW-0012">Acyltransferase</keyword>
<evidence type="ECO:0000313" key="5">
    <source>
        <dbReference type="Proteomes" id="UP000663801"/>
    </source>
</evidence>
<dbReference type="PANTHER" id="PTHR43877:SF2">
    <property type="entry name" value="AMINOALKYLPHOSPHONATE N-ACETYLTRANSFERASE-RELATED"/>
    <property type="match status" value="1"/>
</dbReference>
<dbReference type="SUPFAM" id="SSF55729">
    <property type="entry name" value="Acyl-CoA N-acyltransferases (Nat)"/>
    <property type="match status" value="2"/>
</dbReference>
<proteinExistence type="predicted"/>
<sequence length="349" mass="37396">MSLPVSPARPATAALPDGLPSSWTVRPLETVDAAAVAGLLTAEERAHPADFHVDADEVTETFTSPMVDLANGTVGVFDGPELVAYGVVQVVTPSGSAARTWMAYLDGAVHPDHERRGLGRWIVDESVRSARALRDATAPTLVGEVKIGLPVERPGVAALVADRGFEVWRWFTEMRVELDDATARPAVPDVPGHVVRPYRSADEDAVRLVSNEAFGDHWGSVPMDAETWRSRYPGSATFRPDVSVVATTDDGRIVGFVLVAEYDAETVERGFRTAYLSRIGTARAHRGLGLASLMVQRVLPILAAAGYRRADLDVDSDSPTGAGRIYARVGFGPVKQHSVAGLRLPPTDS</sequence>
<dbReference type="AlphaFoldDB" id="A0A938YH83"/>
<name>A0A938YH83_9ACTN</name>
<gene>
    <name evidence="4" type="ORF">JL107_01090</name>
</gene>
<organism evidence="4 5">
    <name type="scientific">Nakamurella flavida</name>
    <dbReference type="NCBI Taxonomy" id="363630"/>
    <lineage>
        <taxon>Bacteria</taxon>
        <taxon>Bacillati</taxon>
        <taxon>Actinomycetota</taxon>
        <taxon>Actinomycetes</taxon>
        <taxon>Nakamurellales</taxon>
        <taxon>Nakamurellaceae</taxon>
        <taxon>Nakamurella</taxon>
    </lineage>
</organism>